<dbReference type="EMBL" id="BAABKQ010000001">
    <property type="protein sequence ID" value="GAA4802828.1"/>
    <property type="molecule type" value="Genomic_DNA"/>
</dbReference>
<comment type="caution">
    <text evidence="7">The sequence shown here is derived from an EMBL/GenBank/DDBJ whole genome shotgun (WGS) entry which is preliminary data.</text>
</comment>
<evidence type="ECO:0000256" key="4">
    <source>
        <dbReference type="ARBA" id="ARBA00023125"/>
    </source>
</evidence>
<evidence type="ECO:0000256" key="6">
    <source>
        <dbReference type="RuleBase" id="RU365089"/>
    </source>
</evidence>
<keyword evidence="3 6" id="KW-0815">Transposition</keyword>
<dbReference type="Proteomes" id="UP001500839">
    <property type="component" value="Unassembled WGS sequence"/>
</dbReference>
<sequence length="216" mass="23839">MQTLGITGLSKSQVSEMAKDLDTQVEAFRTRPLDEGPYRFVAADALVLKVREHGRVVKIACMVATGINNQGYREILGAAVGSAETKEGWLTFFRDLAARGLSGVELITSDAHAGLVEAAGAVFGGASWQRCRTHYAANLMSVCPKSEWLGVKTLVHSVYTQPNAEDVHEQYQKVLDTVEHRLPAVFAHLEAAREEVLAFTKFPKELWRKVWSNNPN</sequence>
<keyword evidence="8" id="KW-1185">Reference proteome</keyword>
<keyword evidence="4 6" id="KW-0238">DNA-binding</keyword>
<organism evidence="7 8">
    <name type="scientific">Tomitella cavernea</name>
    <dbReference type="NCBI Taxonomy" id="1387982"/>
    <lineage>
        <taxon>Bacteria</taxon>
        <taxon>Bacillati</taxon>
        <taxon>Actinomycetota</taxon>
        <taxon>Actinomycetes</taxon>
        <taxon>Mycobacteriales</taxon>
        <taxon>Tomitella</taxon>
    </lineage>
</organism>
<evidence type="ECO:0000313" key="7">
    <source>
        <dbReference type="EMBL" id="GAA4802828.1"/>
    </source>
</evidence>
<reference evidence="8" key="1">
    <citation type="journal article" date="2019" name="Int. J. Syst. Evol. Microbiol.">
        <title>The Global Catalogue of Microorganisms (GCM) 10K type strain sequencing project: providing services to taxonomists for standard genome sequencing and annotation.</title>
        <authorList>
            <consortium name="The Broad Institute Genomics Platform"/>
            <consortium name="The Broad Institute Genome Sequencing Center for Infectious Disease"/>
            <person name="Wu L."/>
            <person name="Ma J."/>
        </authorList>
    </citation>
    <scope>NUCLEOTIDE SEQUENCE [LARGE SCALE GENOMIC DNA]</scope>
    <source>
        <strain evidence="8">JCM 18542</strain>
    </source>
</reference>
<dbReference type="PANTHER" id="PTHR33217">
    <property type="entry name" value="TRANSPOSASE FOR INSERTION SEQUENCE ELEMENT IS1081"/>
    <property type="match status" value="1"/>
</dbReference>
<accession>A0ABP9C4B1</accession>
<evidence type="ECO:0000256" key="3">
    <source>
        <dbReference type="ARBA" id="ARBA00022578"/>
    </source>
</evidence>
<name>A0ABP9C4B1_9ACTN</name>
<keyword evidence="5 6" id="KW-0233">DNA recombination</keyword>
<dbReference type="NCBIfam" id="NF033543">
    <property type="entry name" value="transpos_IS256"/>
    <property type="match status" value="1"/>
</dbReference>
<dbReference type="InterPro" id="IPR001207">
    <property type="entry name" value="Transposase_mutator"/>
</dbReference>
<evidence type="ECO:0000256" key="2">
    <source>
        <dbReference type="ARBA" id="ARBA00010961"/>
    </source>
</evidence>
<proteinExistence type="inferred from homology"/>
<evidence type="ECO:0000313" key="8">
    <source>
        <dbReference type="Proteomes" id="UP001500839"/>
    </source>
</evidence>
<gene>
    <name evidence="7" type="ORF">GCM10023353_01130</name>
</gene>
<protein>
    <recommendedName>
        <fullName evidence="6">Mutator family transposase</fullName>
    </recommendedName>
</protein>
<keyword evidence="6" id="KW-0814">Transposable element</keyword>
<evidence type="ECO:0000256" key="5">
    <source>
        <dbReference type="ARBA" id="ARBA00023172"/>
    </source>
</evidence>
<dbReference type="PANTHER" id="PTHR33217:SF7">
    <property type="entry name" value="TRANSPOSASE FOR INSERTION SEQUENCE ELEMENT IS1081"/>
    <property type="match status" value="1"/>
</dbReference>
<comment type="similarity">
    <text evidence="2 6">Belongs to the transposase mutator family.</text>
</comment>
<evidence type="ECO:0000256" key="1">
    <source>
        <dbReference type="ARBA" id="ARBA00002190"/>
    </source>
</evidence>
<comment type="function">
    <text evidence="1 6">Required for the transposition of the insertion element.</text>
</comment>
<dbReference type="Pfam" id="PF00872">
    <property type="entry name" value="Transposase_mut"/>
    <property type="match status" value="1"/>
</dbReference>